<name>A0A1N6J3U8_9BACT</name>
<proteinExistence type="predicted"/>
<accession>A0A1N6J3U8</accession>
<dbReference type="EMBL" id="FSRG01000008">
    <property type="protein sequence ID" value="SIO39058.1"/>
    <property type="molecule type" value="Genomic_DNA"/>
</dbReference>
<feature type="chain" id="PRO_5012636327" description="Lipoprotein" evidence="1">
    <location>
        <begin position="29"/>
        <end position="229"/>
    </location>
</feature>
<gene>
    <name evidence="2" type="ORF">SAMN02745161_3136</name>
</gene>
<evidence type="ECO:0000313" key="3">
    <source>
        <dbReference type="Proteomes" id="UP000184694"/>
    </source>
</evidence>
<reference evidence="3" key="1">
    <citation type="submission" date="2016-11" db="EMBL/GenBank/DDBJ databases">
        <authorList>
            <person name="Varghese N."/>
            <person name="Submissions S."/>
        </authorList>
    </citation>
    <scope>NUCLEOTIDE SEQUENCE [LARGE SCALE GENOMIC DNA]</scope>
    <source>
        <strain evidence="3">DSM 17456</strain>
    </source>
</reference>
<evidence type="ECO:0000313" key="2">
    <source>
        <dbReference type="EMBL" id="SIO39058.1"/>
    </source>
</evidence>
<organism evidence="2 3">
    <name type="scientific">Halodesulfovibrio marinisediminis DSM 17456</name>
    <dbReference type="NCBI Taxonomy" id="1121457"/>
    <lineage>
        <taxon>Bacteria</taxon>
        <taxon>Pseudomonadati</taxon>
        <taxon>Thermodesulfobacteriota</taxon>
        <taxon>Desulfovibrionia</taxon>
        <taxon>Desulfovibrionales</taxon>
        <taxon>Desulfovibrionaceae</taxon>
        <taxon>Halodesulfovibrio</taxon>
    </lineage>
</organism>
<keyword evidence="1" id="KW-0732">Signal</keyword>
<keyword evidence="3" id="KW-1185">Reference proteome</keyword>
<sequence length="229" mass="25459">MPQTNRSKISALLAAILTLALISTCCIGCVKKNQTPTIQETTMSKKNKQKKVANSTKNMTFTLLQPSMVPGNITKSIAELMHGKSPYKFELLRSNENQDYYIMKYDIDYSKLNIPNCTVVVDTLLRSFDKKNNTALVNIIRVRATPHIKPMTSAAAKKRFADFSTEWHNKNLVPQGLYTNDKGNIVLSWDIPVTASAPVFPNQVSYAVAALIESWGAMGPEMKESGVIK</sequence>
<dbReference type="AlphaFoldDB" id="A0A1N6J3U8"/>
<evidence type="ECO:0008006" key="4">
    <source>
        <dbReference type="Google" id="ProtNLM"/>
    </source>
</evidence>
<dbReference type="Proteomes" id="UP000184694">
    <property type="component" value="Unassembled WGS sequence"/>
</dbReference>
<evidence type="ECO:0000256" key="1">
    <source>
        <dbReference type="SAM" id="SignalP"/>
    </source>
</evidence>
<feature type="signal peptide" evidence="1">
    <location>
        <begin position="1"/>
        <end position="28"/>
    </location>
</feature>
<protein>
    <recommendedName>
        <fullName evidence="4">Lipoprotein</fullName>
    </recommendedName>
</protein>